<dbReference type="PANTHER" id="PTHR42939:SF1">
    <property type="entry name" value="ABC TRANSPORTER ATP-BINDING PROTEIN ALBC-RELATED"/>
    <property type="match status" value="1"/>
</dbReference>
<comment type="caution">
    <text evidence="5">The sequence shown here is derived from an EMBL/GenBank/DDBJ whole genome shotgun (WGS) entry which is preliminary data.</text>
</comment>
<dbReference type="InterPro" id="IPR051782">
    <property type="entry name" value="ABC_Transporter_VariousFunc"/>
</dbReference>
<dbReference type="SUPFAM" id="SSF52540">
    <property type="entry name" value="P-loop containing nucleoside triphosphate hydrolases"/>
    <property type="match status" value="1"/>
</dbReference>
<dbReference type="PANTHER" id="PTHR42939">
    <property type="entry name" value="ABC TRANSPORTER ATP-BINDING PROTEIN ALBC-RELATED"/>
    <property type="match status" value="1"/>
</dbReference>
<gene>
    <name evidence="5" type="ORF">ACEZDE_15985</name>
</gene>
<dbReference type="PROSITE" id="PS50893">
    <property type="entry name" value="ABC_TRANSPORTER_2"/>
    <property type="match status" value="1"/>
</dbReference>
<dbReference type="InterPro" id="IPR027417">
    <property type="entry name" value="P-loop_NTPase"/>
</dbReference>
<keyword evidence="6" id="KW-1185">Reference proteome</keyword>
<accession>A0ABV6VWW4</accession>
<proteinExistence type="predicted"/>
<reference evidence="5 6" key="1">
    <citation type="submission" date="2024-09" db="EMBL/GenBank/DDBJ databases">
        <authorList>
            <person name="Lee S.D."/>
        </authorList>
    </citation>
    <scope>NUCLEOTIDE SEQUENCE [LARGE SCALE GENOMIC DNA]</scope>
    <source>
        <strain evidence="5 6">N8-3</strain>
    </source>
</reference>
<evidence type="ECO:0000256" key="2">
    <source>
        <dbReference type="ARBA" id="ARBA00022741"/>
    </source>
</evidence>
<name>A0ABV6VWW4_9ACTN</name>
<evidence type="ECO:0000256" key="3">
    <source>
        <dbReference type="ARBA" id="ARBA00022840"/>
    </source>
</evidence>
<dbReference type="CDD" id="cd03230">
    <property type="entry name" value="ABC_DR_subfamily_A"/>
    <property type="match status" value="1"/>
</dbReference>
<dbReference type="GO" id="GO:0005524">
    <property type="term" value="F:ATP binding"/>
    <property type="evidence" value="ECO:0007669"/>
    <property type="project" value="UniProtKB-KW"/>
</dbReference>
<organism evidence="5 6">
    <name type="scientific">Streptacidiphilus cavernicola</name>
    <dbReference type="NCBI Taxonomy" id="3342716"/>
    <lineage>
        <taxon>Bacteria</taxon>
        <taxon>Bacillati</taxon>
        <taxon>Actinomycetota</taxon>
        <taxon>Actinomycetes</taxon>
        <taxon>Kitasatosporales</taxon>
        <taxon>Streptomycetaceae</taxon>
        <taxon>Streptacidiphilus</taxon>
    </lineage>
</organism>
<sequence length="301" mass="31438">MTALQATGLTHRHRRRGPAALDSVEFSLPQGSICALVGRNGAGKSTLLELAAGVDRPSAGSLTVLGGPVGATRSRVGYLAQDQPLDPRWRISDVLRIGAQLNPGRWDAACAAGIVEQGNLSTRTRLGALSRGQHTRVALALVLGKRPDLVLLDEPMADLDPLARHELTGTLLGHATEHGATVLLSSHHTGELADVCDHLLLLDGGRLRLSGSIDDLLEAHLNATGPGGIDELAPHTLVTHQRSGRGTAALLRPGGPLPRTWHGTAPTLDELILAYLGSPDAPALHLSPAADPGPRESQPTP</sequence>
<keyword evidence="3 5" id="KW-0067">ATP-binding</keyword>
<dbReference type="Gene3D" id="3.40.50.300">
    <property type="entry name" value="P-loop containing nucleotide triphosphate hydrolases"/>
    <property type="match status" value="1"/>
</dbReference>
<dbReference type="RefSeq" id="WP_380536891.1">
    <property type="nucleotide sequence ID" value="NZ_JBHFAB010000010.1"/>
</dbReference>
<dbReference type="InterPro" id="IPR003439">
    <property type="entry name" value="ABC_transporter-like_ATP-bd"/>
</dbReference>
<evidence type="ECO:0000313" key="6">
    <source>
        <dbReference type="Proteomes" id="UP001592531"/>
    </source>
</evidence>
<keyword evidence="1" id="KW-0813">Transport</keyword>
<keyword evidence="2" id="KW-0547">Nucleotide-binding</keyword>
<evidence type="ECO:0000256" key="1">
    <source>
        <dbReference type="ARBA" id="ARBA00022448"/>
    </source>
</evidence>
<dbReference type="EMBL" id="JBHFAB010000010">
    <property type="protein sequence ID" value="MFC1418133.1"/>
    <property type="molecule type" value="Genomic_DNA"/>
</dbReference>
<evidence type="ECO:0000313" key="5">
    <source>
        <dbReference type="EMBL" id="MFC1418133.1"/>
    </source>
</evidence>
<evidence type="ECO:0000259" key="4">
    <source>
        <dbReference type="PROSITE" id="PS50893"/>
    </source>
</evidence>
<dbReference type="SMART" id="SM00382">
    <property type="entry name" value="AAA"/>
    <property type="match status" value="1"/>
</dbReference>
<feature type="domain" description="ABC transporter" evidence="4">
    <location>
        <begin position="4"/>
        <end position="229"/>
    </location>
</feature>
<dbReference type="Pfam" id="PF00005">
    <property type="entry name" value="ABC_tran"/>
    <property type="match status" value="1"/>
</dbReference>
<dbReference type="Proteomes" id="UP001592531">
    <property type="component" value="Unassembled WGS sequence"/>
</dbReference>
<dbReference type="InterPro" id="IPR003593">
    <property type="entry name" value="AAA+_ATPase"/>
</dbReference>
<protein>
    <submittedName>
        <fullName evidence="5">ATP-binding cassette domain-containing protein</fullName>
    </submittedName>
</protein>